<dbReference type="SMART" id="SM01027">
    <property type="entry name" value="Beta-Casp"/>
    <property type="match status" value="1"/>
</dbReference>
<evidence type="ECO:0000256" key="1">
    <source>
        <dbReference type="RuleBase" id="RU365006"/>
    </source>
</evidence>
<evidence type="ECO:0000313" key="6">
    <source>
        <dbReference type="Proteomes" id="UP001152797"/>
    </source>
</evidence>
<dbReference type="GO" id="GO:0003723">
    <property type="term" value="F:RNA binding"/>
    <property type="evidence" value="ECO:0007669"/>
    <property type="project" value="UniProtKB-KW"/>
</dbReference>
<keyword evidence="6" id="KW-1185">Reference proteome</keyword>
<dbReference type="InterPro" id="IPR022712">
    <property type="entry name" value="Beta_Casp"/>
</dbReference>
<dbReference type="EMBL" id="CAMXCT010005857">
    <property type="protein sequence ID" value="CAI4013419.1"/>
    <property type="molecule type" value="Genomic_DNA"/>
</dbReference>
<proteinExistence type="inferred from homology"/>
<keyword evidence="1" id="KW-0507">mRNA processing</keyword>
<feature type="domain" description="Beta-Casp" evidence="3">
    <location>
        <begin position="271"/>
        <end position="395"/>
    </location>
</feature>
<dbReference type="Gene3D" id="3.40.50.10890">
    <property type="match status" value="1"/>
</dbReference>
<evidence type="ECO:0000259" key="3">
    <source>
        <dbReference type="SMART" id="SM01027"/>
    </source>
</evidence>
<dbReference type="GO" id="GO:0005847">
    <property type="term" value="C:mRNA cleavage and polyadenylation specificity factor complex"/>
    <property type="evidence" value="ECO:0007669"/>
    <property type="project" value="InterPro"/>
</dbReference>
<dbReference type="OrthoDB" id="64353at2759"/>
<comment type="similarity">
    <text evidence="1">Belongs to the metallo-beta-lactamase superfamily. RNA-metabolizing metallo-beta-lactamase-like family. CPSF2/YSH1 subfamily.</text>
</comment>
<dbReference type="Gene3D" id="3.60.15.10">
    <property type="entry name" value="Ribonuclease Z/Hydroxyacylglutathione hydrolase-like"/>
    <property type="match status" value="1"/>
</dbReference>
<comment type="subcellular location">
    <subcellularLocation>
        <location evidence="1">Nucleus</location>
    </subcellularLocation>
</comment>
<keyword evidence="1" id="KW-0539">Nucleus</keyword>
<keyword evidence="1" id="KW-0694">RNA-binding</keyword>
<gene>
    <name evidence="4" type="ORF">C1SCF055_LOCUS38390</name>
</gene>
<evidence type="ECO:0000313" key="4">
    <source>
        <dbReference type="EMBL" id="CAI4013419.1"/>
    </source>
</evidence>
<evidence type="ECO:0000313" key="5">
    <source>
        <dbReference type="EMBL" id="CAL1166794.1"/>
    </source>
</evidence>
<dbReference type="InterPro" id="IPR001279">
    <property type="entry name" value="Metallo-B-lactamas"/>
</dbReference>
<accession>A0A9P1DN61</accession>
<dbReference type="EMBL" id="CAMXCT020005857">
    <property type="protein sequence ID" value="CAL1166794.1"/>
    <property type="molecule type" value="Genomic_DNA"/>
</dbReference>
<feature type="region of interest" description="Disordered" evidence="2">
    <location>
        <begin position="485"/>
        <end position="518"/>
    </location>
</feature>
<evidence type="ECO:0000256" key="2">
    <source>
        <dbReference type="SAM" id="MobiDB-lite"/>
    </source>
</evidence>
<dbReference type="PANTHER" id="PTHR45922">
    <property type="entry name" value="CLEAVAGE AND POLYADENYLATION SPECIFICITY FACTOR SUBUNIT 2"/>
    <property type="match status" value="1"/>
</dbReference>
<dbReference type="SUPFAM" id="SSF56281">
    <property type="entry name" value="Metallo-hydrolase/oxidoreductase"/>
    <property type="match status" value="1"/>
</dbReference>
<feature type="compositionally biased region" description="Basic and acidic residues" evidence="2">
    <location>
        <begin position="485"/>
        <end position="497"/>
    </location>
</feature>
<dbReference type="Proteomes" id="UP001152797">
    <property type="component" value="Unassembled WGS sequence"/>
</dbReference>
<reference evidence="4" key="1">
    <citation type="submission" date="2022-10" db="EMBL/GenBank/DDBJ databases">
        <authorList>
            <person name="Chen Y."/>
            <person name="Dougan E. K."/>
            <person name="Chan C."/>
            <person name="Rhodes N."/>
            <person name="Thang M."/>
        </authorList>
    </citation>
    <scope>NUCLEOTIDE SEQUENCE</scope>
</reference>
<feature type="region of interest" description="Disordered" evidence="2">
    <location>
        <begin position="561"/>
        <end position="581"/>
    </location>
</feature>
<sequence>MDFALLPISKDSLEWQCSILKLGGLTVLLNCGWTESLDPKLLTPLIPHLQELDLIVLTHADVRHLGALPYVLSKYPVSCPVVCTEPVCRLGELSCVACLEDREKYREASEAYEVDDVLRIFMSRLTTLKYRETFRISVNGRVLAACPYPAGSHLGSAFWTLHCGSLSAVYLVDGTMRQGRYLDGLEVQRLRPVCTGAAQRWDVLVTAPVPSMGLALPQGAHQKAKPSTSKAISAARTVREQCFLEETISTLRKGGSVLIPADVAGWIPEALLLFEAAWGQDRQLNTYPICWLSSVGDMVLDQVKTRLEYMGHEVLEAFESRIGHHPFVLKSIRIFQSLEELIAAHPLNRPKVIFTTSQHLEGGDARELFFRLSAEPKTLLWLLGVAPGGTLARQLLEDFVLNQCVRKEYRLHQHMKSALPDEELRALYEKMQEQVSEPAPPPEIAVAMKAEDILQVKGEDSAASKAAKEEEAKPEVKVEAKAKEELKDSKEFKETKDVAAVNTSGPSGPGGASGPKGNALWSPLGWPNSRTAAFQEQRAESDQYGQVLSAAEVRLWKAQDQEGNKYSNPSMAEGGRASSIPLSSGMEAMKEENLEWRESLREHFREPMHCEVRERIVKVNCKIRFLPDNTFEATDLTNLLQLASPRHVVLLPSRGNSSTGDMLKAYFEFSKQPDLNRPAPEVHILRPKDFPLQLSLRSSKRKLQISNDMWPQISYMKSADGIRVARLRGSADAAKPELGPLEVDLEETSPPKLPRQGALFLGMGQDALHLSALKESLLGAEWSADVELAFRPPAGQRPWSSRILSVGKAAMGFKDVPGRGAAPLRLEGMPSEEFFLARAALYKRCAVV</sequence>
<name>A0A9P1DN61_9DINO</name>
<dbReference type="GO" id="GO:0006398">
    <property type="term" value="P:mRNA 3'-end processing by stem-loop binding and cleavage"/>
    <property type="evidence" value="ECO:0007669"/>
    <property type="project" value="InterPro"/>
</dbReference>
<dbReference type="PANTHER" id="PTHR45922:SF1">
    <property type="entry name" value="CLEAVAGE AND POLYADENYLATION SPECIFICITY FACTOR SUBUNIT 2"/>
    <property type="match status" value="1"/>
</dbReference>
<reference evidence="5" key="2">
    <citation type="submission" date="2024-04" db="EMBL/GenBank/DDBJ databases">
        <authorList>
            <person name="Chen Y."/>
            <person name="Shah S."/>
            <person name="Dougan E. K."/>
            <person name="Thang M."/>
            <person name="Chan C."/>
        </authorList>
    </citation>
    <scope>NUCLEOTIDE SEQUENCE [LARGE SCALE GENOMIC DNA]</scope>
</reference>
<protein>
    <recommendedName>
        <fullName evidence="1">Cleavage and polyadenylation specificity factor subunit 2</fullName>
    </recommendedName>
    <alternativeName>
        <fullName evidence="1">Cleavage and polyadenylation specificity factor 100 kDa subunit</fullName>
    </alternativeName>
</protein>
<organism evidence="4">
    <name type="scientific">Cladocopium goreaui</name>
    <dbReference type="NCBI Taxonomy" id="2562237"/>
    <lineage>
        <taxon>Eukaryota</taxon>
        <taxon>Sar</taxon>
        <taxon>Alveolata</taxon>
        <taxon>Dinophyceae</taxon>
        <taxon>Suessiales</taxon>
        <taxon>Symbiodiniaceae</taxon>
        <taxon>Cladocopium</taxon>
    </lineage>
</organism>
<dbReference type="Pfam" id="PF10996">
    <property type="entry name" value="Beta-Casp"/>
    <property type="match status" value="1"/>
</dbReference>
<dbReference type="AlphaFoldDB" id="A0A9P1DN61"/>
<dbReference type="EMBL" id="CAMXCT030005857">
    <property type="protein sequence ID" value="CAL4800731.1"/>
    <property type="molecule type" value="Genomic_DNA"/>
</dbReference>
<comment type="caution">
    <text evidence="4">The sequence shown here is derived from an EMBL/GenBank/DDBJ whole genome shotgun (WGS) entry which is preliminary data.</text>
</comment>
<dbReference type="Pfam" id="PF16661">
    <property type="entry name" value="Lactamase_B_6"/>
    <property type="match status" value="1"/>
</dbReference>
<dbReference type="InterPro" id="IPR027075">
    <property type="entry name" value="CPSF2"/>
</dbReference>
<dbReference type="InterPro" id="IPR036866">
    <property type="entry name" value="RibonucZ/Hydroxyglut_hydro"/>
</dbReference>